<dbReference type="EMBL" id="ML122308">
    <property type="protein sequence ID" value="RPD54274.1"/>
    <property type="molecule type" value="Genomic_DNA"/>
</dbReference>
<evidence type="ECO:0000256" key="7">
    <source>
        <dbReference type="ARBA" id="ARBA00022723"/>
    </source>
</evidence>
<keyword evidence="12 14" id="KW-0472">Membrane</keyword>
<evidence type="ECO:0000313" key="15">
    <source>
        <dbReference type="EMBL" id="RPD54274.1"/>
    </source>
</evidence>
<gene>
    <name evidence="15" type="ORF">L227DRAFT_511983</name>
</gene>
<evidence type="ECO:0000256" key="14">
    <source>
        <dbReference type="SAM" id="Phobius"/>
    </source>
</evidence>
<dbReference type="InterPro" id="IPR036396">
    <property type="entry name" value="Cyt_P450_sf"/>
</dbReference>
<dbReference type="GO" id="GO:0016705">
    <property type="term" value="F:oxidoreductase activity, acting on paired donors, with incorporation or reduction of molecular oxygen"/>
    <property type="evidence" value="ECO:0007669"/>
    <property type="project" value="InterPro"/>
</dbReference>
<keyword evidence="10 13" id="KW-0408">Iron</keyword>
<keyword evidence="9" id="KW-0560">Oxidoreductase</keyword>
<proteinExistence type="inferred from homology"/>
<evidence type="ECO:0000256" key="11">
    <source>
        <dbReference type="ARBA" id="ARBA00023033"/>
    </source>
</evidence>
<keyword evidence="6 14" id="KW-0812">Transmembrane</keyword>
<feature type="binding site" description="axial binding residue" evidence="13">
    <location>
        <position position="460"/>
    </location>
    <ligand>
        <name>heme</name>
        <dbReference type="ChEBI" id="CHEBI:30413"/>
    </ligand>
    <ligandPart>
        <name>Fe</name>
        <dbReference type="ChEBI" id="CHEBI:18248"/>
    </ligandPart>
</feature>
<dbReference type="PRINTS" id="PR00463">
    <property type="entry name" value="EP450I"/>
</dbReference>
<evidence type="ECO:0000256" key="8">
    <source>
        <dbReference type="ARBA" id="ARBA00022989"/>
    </source>
</evidence>
<sequence>MLDSTSPSWALLAIPGLLLALLWWRSRTRHSDLPLPPGPPRLPIIGNALGVPTKNMEATFRAMNEQYGDVVYLDALGQPMIILGSHEAAVDLLEKRSAIYSDRSISTMAELCGLDWVLTLINYGPWWRRHRRTFHQFFNPTAVQEYQPSQRREAHKFVLRLIERPKDFVHHIRHLFGSTIMRITYGIEVDEPGNESYLALAEEALAIFSAATVPGKYLVETFPVLRHVPAWFPFAKFKREATAWRAKPMEVLHRPWEVAVDAIGTAPPSMAATLVENISRLPPDEVKDEEDVARHTTAVVYGAGADTTLSTVQTFFLAMASNPDVQKKAQEELDAVIGPARLPEFSDQDSLPYINALIKELLRWRSVVPLAIPHRSVEEDEYRGYWIPKGSIVIANVWWDPSDPLPCTAYSRDPSVYPDPEAFMPERFLRDGKPNPDVRDSATIAFGYGRRADDWHDSICPGRHFAEASLFMIVTTALHTLSISAPIGEDGRPVRLEGKMTPGILSYPEPFECVIEPRSRLAETLIRTSCSESS</sequence>
<evidence type="ECO:0000256" key="12">
    <source>
        <dbReference type="ARBA" id="ARBA00023136"/>
    </source>
</evidence>
<dbReference type="PANTHER" id="PTHR46300">
    <property type="entry name" value="P450, PUTATIVE (EUROFUNG)-RELATED-RELATED"/>
    <property type="match status" value="1"/>
</dbReference>
<dbReference type="GO" id="GO:0020037">
    <property type="term" value="F:heme binding"/>
    <property type="evidence" value="ECO:0007669"/>
    <property type="project" value="InterPro"/>
</dbReference>
<evidence type="ECO:0000313" key="16">
    <source>
        <dbReference type="Proteomes" id="UP000313359"/>
    </source>
</evidence>
<dbReference type="Proteomes" id="UP000313359">
    <property type="component" value="Unassembled WGS sequence"/>
</dbReference>
<dbReference type="Pfam" id="PF00067">
    <property type="entry name" value="p450"/>
    <property type="match status" value="1"/>
</dbReference>
<dbReference type="Gene3D" id="1.10.630.10">
    <property type="entry name" value="Cytochrome P450"/>
    <property type="match status" value="1"/>
</dbReference>
<keyword evidence="5 13" id="KW-0349">Heme</keyword>
<keyword evidence="16" id="KW-1185">Reference proteome</keyword>
<evidence type="ECO:0000256" key="9">
    <source>
        <dbReference type="ARBA" id="ARBA00023002"/>
    </source>
</evidence>
<evidence type="ECO:0000256" key="3">
    <source>
        <dbReference type="ARBA" id="ARBA00005179"/>
    </source>
</evidence>
<comment type="subcellular location">
    <subcellularLocation>
        <location evidence="2">Membrane</location>
        <topology evidence="2">Single-pass membrane protein</topology>
    </subcellularLocation>
</comment>
<dbReference type="InterPro" id="IPR050364">
    <property type="entry name" value="Cytochrome_P450_fung"/>
</dbReference>
<comment type="pathway">
    <text evidence="3">Secondary metabolite biosynthesis.</text>
</comment>
<evidence type="ECO:0000256" key="2">
    <source>
        <dbReference type="ARBA" id="ARBA00004167"/>
    </source>
</evidence>
<dbReference type="OrthoDB" id="2789670at2759"/>
<accession>A0A5C2RSI9</accession>
<evidence type="ECO:0000256" key="1">
    <source>
        <dbReference type="ARBA" id="ARBA00001971"/>
    </source>
</evidence>
<dbReference type="InterPro" id="IPR001128">
    <property type="entry name" value="Cyt_P450"/>
</dbReference>
<dbReference type="STRING" id="1328759.A0A5C2RSI9"/>
<name>A0A5C2RSI9_9APHY</name>
<evidence type="ECO:0000256" key="13">
    <source>
        <dbReference type="PIRSR" id="PIRSR602401-1"/>
    </source>
</evidence>
<dbReference type="PANTHER" id="PTHR46300:SF7">
    <property type="entry name" value="P450, PUTATIVE (EUROFUNG)-RELATED"/>
    <property type="match status" value="1"/>
</dbReference>
<reference evidence="15" key="1">
    <citation type="journal article" date="2018" name="Genome Biol. Evol.">
        <title>Genomics and development of Lentinus tigrinus, a white-rot wood-decaying mushroom with dimorphic fruiting bodies.</title>
        <authorList>
            <person name="Wu B."/>
            <person name="Xu Z."/>
            <person name="Knudson A."/>
            <person name="Carlson A."/>
            <person name="Chen N."/>
            <person name="Kovaka S."/>
            <person name="LaButti K."/>
            <person name="Lipzen A."/>
            <person name="Pennachio C."/>
            <person name="Riley R."/>
            <person name="Schakwitz W."/>
            <person name="Umezawa K."/>
            <person name="Ohm R.A."/>
            <person name="Grigoriev I.V."/>
            <person name="Nagy L.G."/>
            <person name="Gibbons J."/>
            <person name="Hibbett D."/>
        </authorList>
    </citation>
    <scope>NUCLEOTIDE SEQUENCE [LARGE SCALE GENOMIC DNA]</scope>
    <source>
        <strain evidence="15">ALCF2SS1-6</strain>
    </source>
</reference>
<comment type="similarity">
    <text evidence="4">Belongs to the cytochrome P450 family.</text>
</comment>
<dbReference type="SUPFAM" id="SSF48264">
    <property type="entry name" value="Cytochrome P450"/>
    <property type="match status" value="1"/>
</dbReference>
<evidence type="ECO:0000256" key="10">
    <source>
        <dbReference type="ARBA" id="ARBA00023004"/>
    </source>
</evidence>
<dbReference type="GO" id="GO:0004497">
    <property type="term" value="F:monooxygenase activity"/>
    <property type="evidence" value="ECO:0007669"/>
    <property type="project" value="UniProtKB-KW"/>
</dbReference>
<dbReference type="InterPro" id="IPR002401">
    <property type="entry name" value="Cyt_P450_E_grp-I"/>
</dbReference>
<protein>
    <submittedName>
        <fullName evidence="15">CyP450 monooxygenase</fullName>
    </submittedName>
</protein>
<comment type="cofactor">
    <cofactor evidence="1 13">
        <name>heme</name>
        <dbReference type="ChEBI" id="CHEBI:30413"/>
    </cofactor>
</comment>
<evidence type="ECO:0000256" key="5">
    <source>
        <dbReference type="ARBA" id="ARBA00022617"/>
    </source>
</evidence>
<keyword evidence="11 15" id="KW-0503">Monooxygenase</keyword>
<keyword evidence="7 13" id="KW-0479">Metal-binding</keyword>
<dbReference type="GO" id="GO:0016020">
    <property type="term" value="C:membrane"/>
    <property type="evidence" value="ECO:0007669"/>
    <property type="project" value="UniProtKB-SubCell"/>
</dbReference>
<dbReference type="CDD" id="cd11065">
    <property type="entry name" value="CYP64-like"/>
    <property type="match status" value="1"/>
</dbReference>
<organism evidence="15 16">
    <name type="scientific">Lentinus tigrinus ALCF2SS1-6</name>
    <dbReference type="NCBI Taxonomy" id="1328759"/>
    <lineage>
        <taxon>Eukaryota</taxon>
        <taxon>Fungi</taxon>
        <taxon>Dikarya</taxon>
        <taxon>Basidiomycota</taxon>
        <taxon>Agaricomycotina</taxon>
        <taxon>Agaricomycetes</taxon>
        <taxon>Polyporales</taxon>
        <taxon>Polyporaceae</taxon>
        <taxon>Lentinus</taxon>
    </lineage>
</organism>
<dbReference type="GO" id="GO:0005506">
    <property type="term" value="F:iron ion binding"/>
    <property type="evidence" value="ECO:0007669"/>
    <property type="project" value="InterPro"/>
</dbReference>
<keyword evidence="8 14" id="KW-1133">Transmembrane helix</keyword>
<evidence type="ECO:0000256" key="6">
    <source>
        <dbReference type="ARBA" id="ARBA00022692"/>
    </source>
</evidence>
<evidence type="ECO:0000256" key="4">
    <source>
        <dbReference type="ARBA" id="ARBA00010617"/>
    </source>
</evidence>
<feature type="transmembrane region" description="Helical" evidence="14">
    <location>
        <begin position="6"/>
        <end position="24"/>
    </location>
</feature>
<dbReference type="AlphaFoldDB" id="A0A5C2RSI9"/>